<organism evidence="1 2">
    <name type="scientific">Pseudomonas koreensis</name>
    <dbReference type="NCBI Taxonomy" id="198620"/>
    <lineage>
        <taxon>Bacteria</taxon>
        <taxon>Pseudomonadati</taxon>
        <taxon>Pseudomonadota</taxon>
        <taxon>Gammaproteobacteria</taxon>
        <taxon>Pseudomonadales</taxon>
        <taxon>Pseudomonadaceae</taxon>
        <taxon>Pseudomonas</taxon>
    </lineage>
</organism>
<dbReference type="AlphaFoldDB" id="A0A9X3B297"/>
<protein>
    <submittedName>
        <fullName evidence="1">Uncharacterized protein</fullName>
    </submittedName>
</protein>
<keyword evidence="2" id="KW-1185">Reference proteome</keyword>
<dbReference type="EMBL" id="JAOSKY010000004">
    <property type="protein sequence ID" value="MCU7247936.1"/>
    <property type="molecule type" value="Genomic_DNA"/>
</dbReference>
<reference evidence="1" key="1">
    <citation type="submission" date="2022-09" db="EMBL/GenBank/DDBJ databases">
        <authorList>
            <person name="Cesa-Luna C."/>
            <person name="Girard L."/>
            <person name="Lood C."/>
            <person name="Hofte M."/>
            <person name="De Mot R."/>
        </authorList>
    </citation>
    <scope>NUCLEOTIDE SEQUENCE</scope>
    <source>
        <strain evidence="1">B1M3-32</strain>
    </source>
</reference>
<evidence type="ECO:0000313" key="2">
    <source>
        <dbReference type="Proteomes" id="UP001139955"/>
    </source>
</evidence>
<name>A0A9X3B297_9PSED</name>
<dbReference type="Proteomes" id="UP001139955">
    <property type="component" value="Unassembled WGS sequence"/>
</dbReference>
<comment type="caution">
    <text evidence="1">The sequence shown here is derived from an EMBL/GenBank/DDBJ whole genome shotgun (WGS) entry which is preliminary data.</text>
</comment>
<evidence type="ECO:0000313" key="1">
    <source>
        <dbReference type="EMBL" id="MCU7247936.1"/>
    </source>
</evidence>
<accession>A0A9X3B297</accession>
<sequence>MTSQPVPITQAVIPQALRLPYFPAMTTLDPPGAYDGGLPIRAVEDDLLCILRAWLTMAVGDRVDLFFGNATTPIVSRTLTQASEVDKDVLLTIPKAQVPEGVIEPVFYRVTRKNQSPEDSTPALKLLAKFTRPGDYDKEPDIPGHSELKYSLDITDVDPTLPAKGVTMRIAPYPHIAENDRIIGRWGSEQIEQVVTQQQATNPGAHPLDVVFSRALIEKAGDGPGVHVGFQPVDWVRNFSDPRAPWSAMTRVPVDLGGNRLPAPLVLVNGLPVNVVDLKDLAGSDVIVRVYTTAPDFAVGDQVRLTWVGIPTEGSQIIVEPPIQNVTFVPFQLDYIIPNAAVAAIAKGSASVGYVRVRAGESDRASKNAGVTVEGDISRLAAPIVLEAPGGNLPPDTPWANVEIRSYAGRKPSDLLTLYWLSLDPNNPVFFQDERTVGNIPEGQPVLRSVSNADIRRFDGLRVKVYYVVNDGDTGVVSVRESEAFIMQVGQAGAQFEKPKVDGEANGMLDPDVVAPSGAVVRAPYLGTLVQDVVNMNWRGSQVGGTTSDSVTLTSATAAKPVVFTVPKEYVTKNIGGRVTVDYNIRRAGVLLGSSYPLDMSVGAEQPEMIVENFDKEQDKEITSGQSITTPVMDIHYVTGGGTLSIGNLPPQHPGYPGQLEKKSLNLYGQANTHQHYRFTPNAPCSKCSFWYLLANDDNIVNYYSGGVLLGTRPFTLQGSPRLIEFSSKNITHFEIITISGDIFFLDNFSFWR</sequence>
<gene>
    <name evidence="1" type="ORF">OC940_08995</name>
</gene>
<proteinExistence type="predicted"/>
<dbReference type="RefSeq" id="WP_301621652.1">
    <property type="nucleotide sequence ID" value="NZ_JAOSKY010000004.1"/>
</dbReference>
<reference evidence="1" key="2">
    <citation type="journal article" date="2023" name="mSystems">
        <title>Charting the Lipopeptidome of Nonpathogenic Pseudomonas.</title>
        <authorList>
            <person name="Cesa-Luna C."/>
            <person name="Geudens N."/>
            <person name="Girard L."/>
            <person name="De Roo V."/>
            <person name="Maklad H.R."/>
            <person name="Martins J.C."/>
            <person name="Hofte M."/>
            <person name="De Mot R."/>
        </authorList>
    </citation>
    <scope>NUCLEOTIDE SEQUENCE</scope>
    <source>
        <strain evidence="1">B1M3-32</strain>
    </source>
</reference>